<evidence type="ECO:0000259" key="7">
    <source>
        <dbReference type="PROSITE" id="PS51379"/>
    </source>
</evidence>
<protein>
    <submittedName>
        <fullName evidence="8">SLBB domain-containing protein</fullName>
    </submittedName>
</protein>
<dbReference type="Pfam" id="PF01512">
    <property type="entry name" value="Complex1_51K"/>
    <property type="match status" value="1"/>
</dbReference>
<evidence type="ECO:0000256" key="3">
    <source>
        <dbReference type="ARBA" id="ARBA00022737"/>
    </source>
</evidence>
<gene>
    <name evidence="8" type="ORF">KQI20_01280</name>
</gene>
<keyword evidence="2" id="KW-0479">Metal-binding</keyword>
<dbReference type="Pfam" id="PF13375">
    <property type="entry name" value="RnfC_N"/>
    <property type="match status" value="1"/>
</dbReference>
<dbReference type="PROSITE" id="PS00198">
    <property type="entry name" value="4FE4S_FER_1"/>
    <property type="match status" value="1"/>
</dbReference>
<proteinExistence type="predicted"/>
<dbReference type="PIRSF" id="PIRSF036408">
    <property type="entry name" value="PduS_prd"/>
    <property type="match status" value="1"/>
</dbReference>
<evidence type="ECO:0000256" key="5">
    <source>
        <dbReference type="ARBA" id="ARBA00023004"/>
    </source>
</evidence>
<dbReference type="Pfam" id="PF10531">
    <property type="entry name" value="SLBB"/>
    <property type="match status" value="1"/>
</dbReference>
<keyword evidence="9" id="KW-1185">Reference proteome</keyword>
<dbReference type="PANTHER" id="PTHR43034">
    <property type="entry name" value="ION-TRANSLOCATING OXIDOREDUCTASE COMPLEX SUBUNIT C"/>
    <property type="match status" value="1"/>
</dbReference>
<dbReference type="InterPro" id="IPR017900">
    <property type="entry name" value="4Fe4S_Fe_S_CS"/>
</dbReference>
<comment type="caution">
    <text evidence="8">The sequence shown here is derived from an EMBL/GenBank/DDBJ whole genome shotgun (WGS) entry which is preliminary data.</text>
</comment>
<dbReference type="InterPro" id="IPR010208">
    <property type="entry name" value="Ion_transpt_RnfC/RsxC"/>
</dbReference>
<dbReference type="InterPro" id="IPR011538">
    <property type="entry name" value="Nuo51_FMN-bd"/>
</dbReference>
<keyword evidence="6" id="KW-0411">Iron-sulfur</keyword>
<dbReference type="InterPro" id="IPR026902">
    <property type="entry name" value="RnfC_N"/>
</dbReference>
<evidence type="ECO:0000256" key="6">
    <source>
        <dbReference type="ARBA" id="ARBA00023014"/>
    </source>
</evidence>
<keyword evidence="5" id="KW-0408">Iron</keyword>
<accession>A0ABS6DTG8</accession>
<dbReference type="PROSITE" id="PS51379">
    <property type="entry name" value="4FE4S_FER_2"/>
    <property type="match status" value="1"/>
</dbReference>
<dbReference type="EMBL" id="JAHLOQ010000002">
    <property type="protein sequence ID" value="MBU5335059.1"/>
    <property type="molecule type" value="Genomic_DNA"/>
</dbReference>
<dbReference type="Proteomes" id="UP001196301">
    <property type="component" value="Unassembled WGS sequence"/>
</dbReference>
<reference evidence="8 9" key="1">
    <citation type="submission" date="2021-06" db="EMBL/GenBank/DDBJ databases">
        <authorList>
            <person name="Sun Q."/>
            <person name="Li D."/>
        </authorList>
    </citation>
    <scope>NUCLEOTIDE SEQUENCE [LARGE SCALE GENOMIC DNA]</scope>
    <source>
        <strain evidence="8 9">N19</strain>
    </source>
</reference>
<dbReference type="RefSeq" id="WP_216568225.1">
    <property type="nucleotide sequence ID" value="NZ_JAHLOQ010000002.1"/>
</dbReference>
<evidence type="ECO:0000256" key="4">
    <source>
        <dbReference type="ARBA" id="ARBA00022982"/>
    </source>
</evidence>
<keyword evidence="1" id="KW-0813">Transport</keyword>
<dbReference type="InterPro" id="IPR017054">
    <property type="entry name" value="PduS"/>
</dbReference>
<sequence length="443" mass="48465">MEKDLLSLIKKAGIVGAGGAGFPTHAKLNAKAEYVIINGAECEPLLRVDQQLMALHTKEILDALNLVVEHVGATHGVVALKSKYKEAISSVKSIIGNYDKLQLHELENFYPAGDEQVLVYEVTGRIVPEGGIPLNVGAIVSNVETMLNIYNAYYYEKPVTDKYVTVTGEVNNTKTFKLPIGMTVREAIDLAGGTNLSDFVVINGGPMMGRIVDIDSTITKTTKGLIVLPKDHSLVKDLQKDVGVMLKDAKTSCMHCSHCSEVCPRGLIGHAIQPHKMMRIASYGSLCDNTISTVNAYLCCGCRLCEYACIMNLQPWKLNNLLKQTMKQNNIKNTCNNKPEKAHPFREFKRYPVSKLIRQLGLAKFDKKSPLEDKVVSEDKVTILMSQHIGKPCEAVVNVGDTVEKGDLIGMIDDNSLGSNIHASISGVVKEVEANKVVIVSEK</sequence>
<evidence type="ECO:0000313" key="9">
    <source>
        <dbReference type="Proteomes" id="UP001196301"/>
    </source>
</evidence>
<feature type="domain" description="4Fe-4S ferredoxin-type" evidence="7">
    <location>
        <begin position="243"/>
        <end position="273"/>
    </location>
</feature>
<dbReference type="Pfam" id="PF13534">
    <property type="entry name" value="Fer4_17"/>
    <property type="match status" value="1"/>
</dbReference>
<evidence type="ECO:0000313" key="8">
    <source>
        <dbReference type="EMBL" id="MBU5335059.1"/>
    </source>
</evidence>
<organism evidence="8 9">
    <name type="scientific">Intestinibacter bartlettii</name>
    <dbReference type="NCBI Taxonomy" id="261299"/>
    <lineage>
        <taxon>Bacteria</taxon>
        <taxon>Bacillati</taxon>
        <taxon>Bacillota</taxon>
        <taxon>Clostridia</taxon>
        <taxon>Peptostreptococcales</taxon>
        <taxon>Peptostreptococcaceae</taxon>
        <taxon>Intestinibacter</taxon>
    </lineage>
</organism>
<dbReference type="InterPro" id="IPR017896">
    <property type="entry name" value="4Fe4S_Fe-S-bd"/>
</dbReference>
<evidence type="ECO:0000256" key="2">
    <source>
        <dbReference type="ARBA" id="ARBA00022723"/>
    </source>
</evidence>
<dbReference type="InterPro" id="IPR019554">
    <property type="entry name" value="Soluble_ligand-bd"/>
</dbReference>
<keyword evidence="3" id="KW-0677">Repeat</keyword>
<keyword evidence="4" id="KW-0249">Electron transport</keyword>
<evidence type="ECO:0000256" key="1">
    <source>
        <dbReference type="ARBA" id="ARBA00022448"/>
    </source>
</evidence>
<dbReference type="PANTHER" id="PTHR43034:SF2">
    <property type="entry name" value="ION-TRANSLOCATING OXIDOREDUCTASE COMPLEX SUBUNIT C"/>
    <property type="match status" value="1"/>
</dbReference>
<name>A0ABS6DTG8_9FIRM</name>